<dbReference type="Proteomes" id="UP000789901">
    <property type="component" value="Unassembled WGS sequence"/>
</dbReference>
<name>A0ABN7XK00_GIGMA</name>
<protein>
    <submittedName>
        <fullName evidence="3">22551_t:CDS:1</fullName>
    </submittedName>
</protein>
<dbReference type="InterPro" id="IPR016035">
    <property type="entry name" value="Acyl_Trfase/lysoPLipase"/>
</dbReference>
<dbReference type="Pfam" id="PF01734">
    <property type="entry name" value="Patatin"/>
    <property type="match status" value="1"/>
</dbReference>
<dbReference type="Gene3D" id="3.40.1090.10">
    <property type="entry name" value="Cytosolic phospholipase A2 catalytic domain"/>
    <property type="match status" value="1"/>
</dbReference>
<gene>
    <name evidence="3" type="ORF">GMARGA_LOCUS43701</name>
</gene>
<organism evidence="3 4">
    <name type="scientific">Gigaspora margarita</name>
    <dbReference type="NCBI Taxonomy" id="4874"/>
    <lineage>
        <taxon>Eukaryota</taxon>
        <taxon>Fungi</taxon>
        <taxon>Fungi incertae sedis</taxon>
        <taxon>Mucoromycota</taxon>
        <taxon>Glomeromycotina</taxon>
        <taxon>Glomeromycetes</taxon>
        <taxon>Diversisporales</taxon>
        <taxon>Gigasporaceae</taxon>
        <taxon>Gigaspora</taxon>
    </lineage>
</organism>
<evidence type="ECO:0000313" key="4">
    <source>
        <dbReference type="Proteomes" id="UP000789901"/>
    </source>
</evidence>
<reference evidence="3 4" key="1">
    <citation type="submission" date="2021-06" db="EMBL/GenBank/DDBJ databases">
        <authorList>
            <person name="Kallberg Y."/>
            <person name="Tangrot J."/>
            <person name="Rosling A."/>
        </authorList>
    </citation>
    <scope>NUCLEOTIDE SEQUENCE [LARGE SCALE GENOMIC DNA]</scope>
    <source>
        <strain evidence="3 4">120-4 pot B 10/14</strain>
    </source>
</reference>
<keyword evidence="1" id="KW-0443">Lipid metabolism</keyword>
<feature type="domain" description="PNPLA" evidence="2">
    <location>
        <begin position="2"/>
        <end position="79"/>
    </location>
</feature>
<evidence type="ECO:0000259" key="2">
    <source>
        <dbReference type="Pfam" id="PF01734"/>
    </source>
</evidence>
<dbReference type="EMBL" id="CAJVQB010143487">
    <property type="protein sequence ID" value="CAG8854880.1"/>
    <property type="molecule type" value="Genomic_DNA"/>
</dbReference>
<dbReference type="InterPro" id="IPR002641">
    <property type="entry name" value="PNPLA_dom"/>
</dbReference>
<dbReference type="SUPFAM" id="SSF52151">
    <property type="entry name" value="FabD/lysophospholipase-like"/>
    <property type="match status" value="1"/>
</dbReference>
<comment type="caution">
    <text evidence="3">The sequence shown here is derived from an EMBL/GenBank/DDBJ whole genome shotgun (WGS) entry which is preliminary data.</text>
</comment>
<feature type="non-terminal residue" evidence="3">
    <location>
        <position position="1"/>
    </location>
</feature>
<evidence type="ECO:0000256" key="1">
    <source>
        <dbReference type="ARBA" id="ARBA00023098"/>
    </source>
</evidence>
<accession>A0ABN7XK00</accession>
<evidence type="ECO:0000313" key="3">
    <source>
        <dbReference type="EMBL" id="CAG8854880.1"/>
    </source>
</evidence>
<proteinExistence type="predicted"/>
<sequence>EKLEELLEKKFGNNLLKDTVNNVHVLVPAYNITDKKTTYFTNKNFRDYLMKDVIRASTTAPAYFSAKQIDNKYYIDGVCSLGMGSFQMELSNLKDSGGIVWAIPLIFLMMNISSKIVEENLDDCDKKDQYYHLESELLEDIPLDNIHEKSLKNLRK</sequence>
<keyword evidence="4" id="KW-1185">Reference proteome</keyword>